<organism evidence="1 2">
    <name type="scientific">Kalmanozyma brasiliensis (strain GHG001)</name>
    <name type="common">Yeast</name>
    <name type="synonym">Pseudozyma brasiliensis</name>
    <dbReference type="NCBI Taxonomy" id="1365824"/>
    <lineage>
        <taxon>Eukaryota</taxon>
        <taxon>Fungi</taxon>
        <taxon>Dikarya</taxon>
        <taxon>Basidiomycota</taxon>
        <taxon>Ustilaginomycotina</taxon>
        <taxon>Ustilaginomycetes</taxon>
        <taxon>Ustilaginales</taxon>
        <taxon>Ustilaginaceae</taxon>
        <taxon>Kalmanozyma</taxon>
    </lineage>
</organism>
<sequence>MPFAHLRDVLAGQSMKADDVLLLHAHGLGAPQARSSVDQLSEQLKALDVALFACADEAAVMGEASGLKDYLVAFSSKYTADHIKGVPPSLADAIGQPYTICVVPLQLDHHPAPSSQISFDPLPRLDSNVDSVLDAAIGKNFGDDFHVTSHDVRKIRLAAQRYGVTKKVYKDMRSKYNVIFQGVNPLAYERIMIYSMARIFEGGARLGLDPEKDAKLWKDTQRGTNIFVRRAAFQQMLSSDQTTDDPRVPSLAPVLRRMKRHPLCNFFLFGFSSVDPDERICEFFPGRSGLVTFTFTTILADLLRSSMASPEQDPLDKEEGQLTQTDKTPPDSILCNAAFHLADHWKVRIHPWVRTCFKLLADHLEPVCRALDLIGEDQEFPIELMLELDAKLETLYTSALCEEWSVDDISGLPFDEPTEVPDEPAELVKRVDDEVLATLRKAQMASSRDTRFHVLVSQGEEMSEKQLAGIEKISLNEFGADKCRELARLPGN</sequence>
<dbReference type="HOGENOM" id="CLU_554456_0_0_1"/>
<keyword evidence="2" id="KW-1185">Reference proteome</keyword>
<dbReference type="GeneID" id="27418719"/>
<protein>
    <submittedName>
        <fullName evidence="1">Uncharacterized protein</fullName>
    </submittedName>
</protein>
<evidence type="ECO:0000313" key="2">
    <source>
        <dbReference type="Proteomes" id="UP000019377"/>
    </source>
</evidence>
<dbReference type="OrthoDB" id="3366885at2759"/>
<reference evidence="2" key="1">
    <citation type="journal article" date="2013" name="Genome Announc.">
        <title>Draft genome sequence of Pseudozyma brasiliensis sp. nov. strain GHG001, a high producer of endo-1,4-xylanase isolated from an insect pest of sugarcane.</title>
        <authorList>
            <person name="Oliveira J.V.D.C."/>
            <person name="dos Santos R.A.C."/>
            <person name="Borges T.A."/>
            <person name="Riano-Pachon D.M."/>
            <person name="Goldman G.H."/>
        </authorList>
    </citation>
    <scope>NUCLEOTIDE SEQUENCE [LARGE SCALE GENOMIC DNA]</scope>
    <source>
        <strain evidence="2">GHG001</strain>
    </source>
</reference>
<dbReference type="AlphaFoldDB" id="V5F3I2"/>
<dbReference type="STRING" id="1365824.V5F3I2"/>
<proteinExistence type="predicted"/>
<dbReference type="EMBL" id="KI545851">
    <property type="protein sequence ID" value="EST10064.1"/>
    <property type="molecule type" value="Genomic_DNA"/>
</dbReference>
<dbReference type="Proteomes" id="UP000019377">
    <property type="component" value="Unassembled WGS sequence"/>
</dbReference>
<dbReference type="eggNOG" id="ENOG502RE0P">
    <property type="taxonomic scope" value="Eukaryota"/>
</dbReference>
<accession>V5F3I2</accession>
<name>V5F3I2_KALBG</name>
<gene>
    <name evidence="1" type="ORF">PSEUBRA_SCAF1g00528</name>
</gene>
<evidence type="ECO:0000313" key="1">
    <source>
        <dbReference type="EMBL" id="EST10064.1"/>
    </source>
</evidence>